<dbReference type="RefSeq" id="WP_156231282.1">
    <property type="nucleotide sequence ID" value="NZ_CP046455.1"/>
</dbReference>
<dbReference type="CDD" id="cd06849">
    <property type="entry name" value="lipoyl_domain"/>
    <property type="match status" value="3"/>
</dbReference>
<evidence type="ECO:0000259" key="8">
    <source>
        <dbReference type="PROSITE" id="PS50968"/>
    </source>
</evidence>
<keyword evidence="5 6" id="KW-0012">Acyltransferase</keyword>
<dbReference type="SUPFAM" id="SSF51230">
    <property type="entry name" value="Single hybrid motif"/>
    <property type="match status" value="3"/>
</dbReference>
<dbReference type="PROSITE" id="PS50968">
    <property type="entry name" value="BIOTINYL_LIPOYL"/>
    <property type="match status" value="3"/>
</dbReference>
<sequence length="697" mass="74418">MAFSVEMPELGESVTEGTITQWLKQVGDTVEVDEALLEVSTDKVDTEIPSPVAGTIIEIKAEEDDTVDVGAVIAIIGEEGDSAEAEAEEPKQEEPEAEAEEPKQEKPKAEKKPAASSADATDVEMPELGESVTEGTITQWLKQVGDTVEADEALLEVSTDKVDTEIPSPVAGTILEILAEEDDTVDVGAVIARIGDGSAAAESEEATPEEEREVPSEEAIEEAESKDENETVDEAAKEESAPEASGDATDVEMPELGESVTEGTITQWLKQVGDTVEADEALLEVSTDKVDTEIPSPVAGTILEILAEEDDTVDVGAVIARIGDGSAPKKEEPKKAEPKKEAPKKEAPKAEEKKPAAPKVEKTEEKKAEPKKEAPKAEEKKPAASASGDNIPYVTPLVRKLAEKHGVDLNTVTGSGIGGRIRKQDVLAAAEGGTEAAAAPKGERANWSTKSVDPEKAELIGTTQKVNRIRQITAAKMVESLQTTAQLTHVQEVDMTNIWDLRKASKAKFIEKHDANLTFLGFIVKATAEALVSHPNVNASYNAETKEMTYHEDVNIGIAVDTPQGLLVPVIKKAQDKSLPEIAKEIVDLAERARSKKLRPDDLSGGTFTVTNIGSEGALLDTPVLTPPQAGILGTAAIEKRPVVVSENGNDAIAIRQMCYLPFTYDHQVVDGADAGRFITTIKDRLETADFEADLDI</sequence>
<dbReference type="KEGG" id="cok:COCCU_09605"/>
<organism evidence="10 11">
    <name type="scientific">Corynebacterium occultum</name>
    <dbReference type="NCBI Taxonomy" id="2675219"/>
    <lineage>
        <taxon>Bacteria</taxon>
        <taxon>Bacillati</taxon>
        <taxon>Actinomycetota</taxon>
        <taxon>Actinomycetes</taxon>
        <taxon>Mycobacteriales</taxon>
        <taxon>Corynebacteriaceae</taxon>
        <taxon>Corynebacterium</taxon>
    </lineage>
</organism>
<dbReference type="Gene3D" id="4.10.320.10">
    <property type="entry name" value="E3-binding domain"/>
    <property type="match status" value="1"/>
</dbReference>
<dbReference type="NCBIfam" id="TIGR02927">
    <property type="entry name" value="SucB_Actino"/>
    <property type="match status" value="1"/>
</dbReference>
<evidence type="ECO:0000256" key="4">
    <source>
        <dbReference type="ARBA" id="ARBA00022823"/>
    </source>
</evidence>
<proteinExistence type="inferred from homology"/>
<dbReference type="Pfam" id="PF02817">
    <property type="entry name" value="E3_binding"/>
    <property type="match status" value="1"/>
</dbReference>
<dbReference type="Gene3D" id="3.30.559.10">
    <property type="entry name" value="Chloramphenicol acetyltransferase-like domain"/>
    <property type="match status" value="1"/>
</dbReference>
<accession>A0A6B8W9A1</accession>
<comment type="cofactor">
    <cofactor evidence="1 6">
        <name>(R)-lipoate</name>
        <dbReference type="ChEBI" id="CHEBI:83088"/>
    </cofactor>
</comment>
<feature type="domain" description="Peripheral subunit-binding (PSBD)" evidence="9">
    <location>
        <begin position="393"/>
        <end position="430"/>
    </location>
</feature>
<evidence type="ECO:0000313" key="11">
    <source>
        <dbReference type="Proteomes" id="UP000424462"/>
    </source>
</evidence>
<keyword evidence="4 6" id="KW-0450">Lipoyl</keyword>
<feature type="domain" description="Lipoyl-binding" evidence="8">
    <location>
        <begin position="248"/>
        <end position="323"/>
    </location>
</feature>
<dbReference type="InterPro" id="IPR001078">
    <property type="entry name" value="2-oxoacid_DH_actylTfrase"/>
</dbReference>
<evidence type="ECO:0000256" key="1">
    <source>
        <dbReference type="ARBA" id="ARBA00001938"/>
    </source>
</evidence>
<dbReference type="InterPro" id="IPR003016">
    <property type="entry name" value="2-oxoA_DH_lipoyl-BS"/>
</dbReference>
<dbReference type="EMBL" id="CP046455">
    <property type="protein sequence ID" value="QGU07845.1"/>
    <property type="molecule type" value="Genomic_DNA"/>
</dbReference>
<evidence type="ECO:0000256" key="3">
    <source>
        <dbReference type="ARBA" id="ARBA00022679"/>
    </source>
</evidence>
<dbReference type="Gene3D" id="2.40.50.100">
    <property type="match status" value="3"/>
</dbReference>
<feature type="region of interest" description="Disordered" evidence="7">
    <location>
        <begin position="313"/>
        <end position="391"/>
    </location>
</feature>
<name>A0A6B8W9A1_9CORY</name>
<dbReference type="InterPro" id="IPR000089">
    <property type="entry name" value="Biotin_lipoyl"/>
</dbReference>
<protein>
    <recommendedName>
        <fullName evidence="6">Dihydrolipoamide acetyltransferase component of pyruvate dehydrogenase complex</fullName>
        <ecNumber evidence="6">2.3.1.-</ecNumber>
    </recommendedName>
</protein>
<evidence type="ECO:0000256" key="5">
    <source>
        <dbReference type="ARBA" id="ARBA00023315"/>
    </source>
</evidence>
<dbReference type="PROSITE" id="PS51826">
    <property type="entry name" value="PSBD"/>
    <property type="match status" value="1"/>
</dbReference>
<dbReference type="AlphaFoldDB" id="A0A6B8W9A1"/>
<evidence type="ECO:0000256" key="6">
    <source>
        <dbReference type="RuleBase" id="RU003423"/>
    </source>
</evidence>
<dbReference type="FunFam" id="3.30.559.10:FF:000007">
    <property type="entry name" value="Dihydrolipoamide acetyltransferase component of pyruvate dehydrogenase complex"/>
    <property type="match status" value="1"/>
</dbReference>
<dbReference type="GO" id="GO:0016407">
    <property type="term" value="F:acetyltransferase activity"/>
    <property type="evidence" value="ECO:0007669"/>
    <property type="project" value="TreeGrafter"/>
</dbReference>
<comment type="similarity">
    <text evidence="2 6">Belongs to the 2-oxoacid dehydrogenase family.</text>
</comment>
<feature type="compositionally biased region" description="Basic and acidic residues" evidence="7">
    <location>
        <begin position="327"/>
        <end position="382"/>
    </location>
</feature>
<dbReference type="Pfam" id="PF00364">
    <property type="entry name" value="Biotin_lipoyl"/>
    <property type="match status" value="3"/>
</dbReference>
<dbReference type="PROSITE" id="PS00189">
    <property type="entry name" value="LIPOYL"/>
    <property type="match status" value="3"/>
</dbReference>
<dbReference type="Pfam" id="PF00198">
    <property type="entry name" value="2-oxoacid_dh"/>
    <property type="match status" value="1"/>
</dbReference>
<dbReference type="SUPFAM" id="SSF52777">
    <property type="entry name" value="CoA-dependent acyltransferases"/>
    <property type="match status" value="1"/>
</dbReference>
<feature type="region of interest" description="Disordered" evidence="7">
    <location>
        <begin position="196"/>
        <end position="263"/>
    </location>
</feature>
<feature type="region of interest" description="Disordered" evidence="7">
    <location>
        <begin position="432"/>
        <end position="453"/>
    </location>
</feature>
<dbReference type="GO" id="GO:0005737">
    <property type="term" value="C:cytoplasm"/>
    <property type="evidence" value="ECO:0007669"/>
    <property type="project" value="TreeGrafter"/>
</dbReference>
<evidence type="ECO:0000259" key="9">
    <source>
        <dbReference type="PROSITE" id="PS51826"/>
    </source>
</evidence>
<evidence type="ECO:0000256" key="7">
    <source>
        <dbReference type="SAM" id="MobiDB-lite"/>
    </source>
</evidence>
<dbReference type="PANTHER" id="PTHR43178:SF5">
    <property type="entry name" value="LIPOAMIDE ACYLTRANSFERASE COMPONENT OF BRANCHED-CHAIN ALPHA-KETO ACID DEHYDROGENASE COMPLEX, MITOCHONDRIAL"/>
    <property type="match status" value="1"/>
</dbReference>
<dbReference type="EC" id="2.3.1.-" evidence="6"/>
<feature type="region of interest" description="Disordered" evidence="7">
    <location>
        <begin position="79"/>
        <end position="132"/>
    </location>
</feature>
<dbReference type="NCBIfam" id="NF008814">
    <property type="entry name" value="PRK11854.1"/>
    <property type="match status" value="1"/>
</dbReference>
<dbReference type="InterPro" id="IPR023213">
    <property type="entry name" value="CAT-like_dom_sf"/>
</dbReference>
<dbReference type="InterPro" id="IPR014276">
    <property type="entry name" value="2-oxoglutarate_DH_E2"/>
</dbReference>
<dbReference type="PANTHER" id="PTHR43178">
    <property type="entry name" value="DIHYDROLIPOAMIDE ACETYLTRANSFERASE COMPONENT OF PYRUVATE DEHYDROGENASE COMPLEX"/>
    <property type="match status" value="1"/>
</dbReference>
<reference evidence="10 11" key="1">
    <citation type="submission" date="2019-11" db="EMBL/GenBank/DDBJ databases">
        <title>Complete genome sequence of Corynebacterium kalinowskii 1959, a novel Corynebacterium species isolated from soil of a small paddock in Vilsendorf, Germany.</title>
        <authorList>
            <person name="Schaffert L."/>
            <person name="Ruwe M."/>
            <person name="Milse J."/>
            <person name="Hanuschka K."/>
            <person name="Ortseifen V."/>
            <person name="Droste J."/>
            <person name="Brandt D."/>
            <person name="Schlueter L."/>
            <person name="Kutter Y."/>
            <person name="Vinke S."/>
            <person name="Viehoefer P."/>
            <person name="Jacob L."/>
            <person name="Luebke N.-C."/>
            <person name="Schulte-Berndt E."/>
            <person name="Hain C."/>
            <person name="Linder M."/>
            <person name="Schmidt P."/>
            <person name="Wollenschlaeger L."/>
            <person name="Luttermann T."/>
            <person name="Thieme E."/>
            <person name="Hassa J."/>
            <person name="Haak M."/>
            <person name="Wittchen M."/>
            <person name="Mentz A."/>
            <person name="Persicke M."/>
            <person name="Busche T."/>
            <person name="Ruckert C."/>
        </authorList>
    </citation>
    <scope>NUCLEOTIDE SEQUENCE [LARGE SCALE GENOMIC DNA]</scope>
    <source>
        <strain evidence="10 11">2039</strain>
    </source>
</reference>
<dbReference type="InterPro" id="IPR036625">
    <property type="entry name" value="E3-bd_dom_sf"/>
</dbReference>
<keyword evidence="10" id="KW-0670">Pyruvate</keyword>
<feature type="compositionally biased region" description="Acidic residues" evidence="7">
    <location>
        <begin position="202"/>
        <end position="225"/>
    </location>
</feature>
<dbReference type="Proteomes" id="UP000424462">
    <property type="component" value="Chromosome"/>
</dbReference>
<evidence type="ECO:0000256" key="2">
    <source>
        <dbReference type="ARBA" id="ARBA00007317"/>
    </source>
</evidence>
<dbReference type="InterPro" id="IPR004167">
    <property type="entry name" value="PSBD"/>
</dbReference>
<dbReference type="GO" id="GO:0031405">
    <property type="term" value="F:lipoic acid binding"/>
    <property type="evidence" value="ECO:0007669"/>
    <property type="project" value="TreeGrafter"/>
</dbReference>
<evidence type="ECO:0000313" key="10">
    <source>
        <dbReference type="EMBL" id="QGU07845.1"/>
    </source>
</evidence>
<dbReference type="SUPFAM" id="SSF47005">
    <property type="entry name" value="Peripheral subunit-binding domain of 2-oxo acid dehydrogenase complex"/>
    <property type="match status" value="1"/>
</dbReference>
<dbReference type="InterPro" id="IPR011053">
    <property type="entry name" value="Single_hybrid_motif"/>
</dbReference>
<keyword evidence="11" id="KW-1185">Reference proteome</keyword>
<feature type="domain" description="Lipoyl-binding" evidence="8">
    <location>
        <begin position="120"/>
        <end position="195"/>
    </location>
</feature>
<gene>
    <name evidence="10" type="primary">aceF</name>
    <name evidence="10" type="ORF">COCCU_09605</name>
</gene>
<dbReference type="InterPro" id="IPR050743">
    <property type="entry name" value="2-oxoacid_DH_E2_comp"/>
</dbReference>
<feature type="compositionally biased region" description="Basic and acidic residues" evidence="7">
    <location>
        <begin position="226"/>
        <end position="240"/>
    </location>
</feature>
<keyword evidence="3 6" id="KW-0808">Transferase</keyword>
<feature type="compositionally biased region" description="Basic and acidic residues" evidence="7">
    <location>
        <begin position="88"/>
        <end position="113"/>
    </location>
</feature>
<feature type="domain" description="Lipoyl-binding" evidence="8">
    <location>
        <begin position="2"/>
        <end position="77"/>
    </location>
</feature>